<dbReference type="GO" id="GO:0045182">
    <property type="term" value="F:translation regulator activity"/>
    <property type="evidence" value="ECO:0007669"/>
    <property type="project" value="TreeGrafter"/>
</dbReference>
<dbReference type="PANTHER" id="PTHR10603:SF7">
    <property type="entry name" value="FRAGILE X MESSENGER RIBONUCLEOPROTEIN 1 HOMOLOG"/>
    <property type="match status" value="1"/>
</dbReference>
<sequence length="383" mass="43729">MEDNKVEVLFENGAYYEGFVTGVMENEVLVSFPDDWYSETKFNYDNVRLPLSDEQCSTEFIYNQEIEVKSVIEPHPCYGWVKAIIKMISGNPPSQFVVQYLNSTAEQIFVSPDKIRCSNINSHINGNTFYTTDIDVPEDVREFAKIDGIHKDLQIAIGASLVLYNPDRSMLSVISRSPLTSKITLILADVHFRKLNHNVMLLKKTEELAKQLESSKLNITSSPYSDEFNVLDELMGLAIGTRGTNIERARRIDGITNIELDKHTGIFKIYVNSKDSIKKARRILEYKKKCLQVQRDFIGKLIGKNGSNIKDIIAKSGVIKIEIEGDKGLQPNIPRKEGYVLFVIVGTVESIFTAKVLIKQIKELEQNRKETQMEMAMQRRYNR</sequence>
<name>A0AAV0X0N6_9HEMI</name>
<dbReference type="GO" id="GO:0045727">
    <property type="term" value="P:positive regulation of translation"/>
    <property type="evidence" value="ECO:0007669"/>
    <property type="project" value="TreeGrafter"/>
</dbReference>
<dbReference type="SMART" id="SM00322">
    <property type="entry name" value="KH"/>
    <property type="match status" value="2"/>
</dbReference>
<dbReference type="InterPro" id="IPR040472">
    <property type="entry name" value="FMRP_KH0"/>
</dbReference>
<comment type="caution">
    <text evidence="4">The sequence shown here is derived from an EMBL/GenBank/DDBJ whole genome shotgun (WGS) entry which is preliminary data.</text>
</comment>
<keyword evidence="5" id="KW-1185">Reference proteome</keyword>
<evidence type="ECO:0000313" key="4">
    <source>
        <dbReference type="EMBL" id="CAI6361735.1"/>
    </source>
</evidence>
<accession>A0AAV0X0N6</accession>
<protein>
    <recommendedName>
        <fullName evidence="3">K Homology domain-containing protein</fullName>
    </recommendedName>
</protein>
<proteinExistence type="predicted"/>
<dbReference type="Pfam" id="PF00013">
    <property type="entry name" value="KH_1"/>
    <property type="match status" value="1"/>
</dbReference>
<evidence type="ECO:0000259" key="3">
    <source>
        <dbReference type="SMART" id="SM00322"/>
    </source>
</evidence>
<dbReference type="GO" id="GO:0051028">
    <property type="term" value="P:mRNA transport"/>
    <property type="evidence" value="ECO:0007669"/>
    <property type="project" value="TreeGrafter"/>
</dbReference>
<dbReference type="Gene3D" id="2.30.30.140">
    <property type="match status" value="2"/>
</dbReference>
<gene>
    <name evidence="4" type="ORF">MEUPH1_LOCUS16883</name>
</gene>
<feature type="coiled-coil region" evidence="2">
    <location>
        <begin position="354"/>
        <end position="381"/>
    </location>
</feature>
<dbReference type="GO" id="GO:0098793">
    <property type="term" value="C:presynapse"/>
    <property type="evidence" value="ECO:0007669"/>
    <property type="project" value="GOC"/>
</dbReference>
<dbReference type="InterPro" id="IPR004087">
    <property type="entry name" value="KH_dom"/>
</dbReference>
<dbReference type="GO" id="GO:0010494">
    <property type="term" value="C:cytoplasmic stress granule"/>
    <property type="evidence" value="ECO:0007669"/>
    <property type="project" value="TreeGrafter"/>
</dbReference>
<dbReference type="Proteomes" id="UP001160148">
    <property type="component" value="Unassembled WGS sequence"/>
</dbReference>
<dbReference type="GO" id="GO:0005634">
    <property type="term" value="C:nucleus"/>
    <property type="evidence" value="ECO:0007669"/>
    <property type="project" value="TreeGrafter"/>
</dbReference>
<dbReference type="GO" id="GO:0099577">
    <property type="term" value="P:regulation of translation at presynapse, modulating synaptic transmission"/>
    <property type="evidence" value="ECO:0007669"/>
    <property type="project" value="TreeGrafter"/>
</dbReference>
<dbReference type="InterPro" id="IPR040148">
    <property type="entry name" value="FMR1"/>
</dbReference>
<dbReference type="AlphaFoldDB" id="A0AAV0X0N6"/>
<dbReference type="InterPro" id="IPR036612">
    <property type="entry name" value="KH_dom_type_1_sf"/>
</dbReference>
<dbReference type="InterPro" id="IPR004088">
    <property type="entry name" value="KH_dom_type_1"/>
</dbReference>
<dbReference type="Pfam" id="PF17904">
    <property type="entry name" value="KH_9"/>
    <property type="match status" value="1"/>
</dbReference>
<dbReference type="GO" id="GO:0043005">
    <property type="term" value="C:neuron projection"/>
    <property type="evidence" value="ECO:0007669"/>
    <property type="project" value="TreeGrafter"/>
</dbReference>
<reference evidence="4 5" key="1">
    <citation type="submission" date="2023-01" db="EMBL/GenBank/DDBJ databases">
        <authorList>
            <person name="Whitehead M."/>
        </authorList>
    </citation>
    <scope>NUCLEOTIDE SEQUENCE [LARGE SCALE GENOMIC DNA]</scope>
</reference>
<keyword evidence="1" id="KW-0694">RNA-binding</keyword>
<dbReference type="GO" id="GO:0043488">
    <property type="term" value="P:regulation of mRNA stability"/>
    <property type="evidence" value="ECO:0007669"/>
    <property type="project" value="TreeGrafter"/>
</dbReference>
<dbReference type="CDD" id="cd20402">
    <property type="entry name" value="Tudor_Agenet_FMRP-like_rpt1"/>
    <property type="match status" value="1"/>
</dbReference>
<keyword evidence="2" id="KW-0175">Coiled coil</keyword>
<organism evidence="4 5">
    <name type="scientific">Macrosiphum euphorbiae</name>
    <name type="common">potato aphid</name>
    <dbReference type="NCBI Taxonomy" id="13131"/>
    <lineage>
        <taxon>Eukaryota</taxon>
        <taxon>Metazoa</taxon>
        <taxon>Ecdysozoa</taxon>
        <taxon>Arthropoda</taxon>
        <taxon>Hexapoda</taxon>
        <taxon>Insecta</taxon>
        <taxon>Pterygota</taxon>
        <taxon>Neoptera</taxon>
        <taxon>Paraneoptera</taxon>
        <taxon>Hemiptera</taxon>
        <taxon>Sternorrhyncha</taxon>
        <taxon>Aphidomorpha</taxon>
        <taxon>Aphidoidea</taxon>
        <taxon>Aphididae</taxon>
        <taxon>Macrosiphini</taxon>
        <taxon>Macrosiphum</taxon>
    </lineage>
</organism>
<dbReference type="Gene3D" id="3.30.1370.10">
    <property type="entry name" value="K Homology domain, type 1"/>
    <property type="match status" value="2"/>
</dbReference>
<evidence type="ECO:0000313" key="5">
    <source>
        <dbReference type="Proteomes" id="UP001160148"/>
    </source>
</evidence>
<dbReference type="Pfam" id="PF18336">
    <property type="entry name" value="Tudor_FRX1"/>
    <property type="match status" value="1"/>
</dbReference>
<evidence type="ECO:0000256" key="2">
    <source>
        <dbReference type="SAM" id="Coils"/>
    </source>
</evidence>
<dbReference type="GO" id="GO:0048170">
    <property type="term" value="P:positive regulation of long-term neuronal synaptic plasticity"/>
    <property type="evidence" value="ECO:0007669"/>
    <property type="project" value="TreeGrafter"/>
</dbReference>
<evidence type="ECO:0000256" key="1">
    <source>
        <dbReference type="PROSITE-ProRule" id="PRU00117"/>
    </source>
</evidence>
<dbReference type="PANTHER" id="PTHR10603">
    <property type="entry name" value="FRAGILE X MENTAL RETARDATION SYNDROME-RELATED PROTEIN"/>
    <property type="match status" value="1"/>
</dbReference>
<dbReference type="PROSITE" id="PS50084">
    <property type="entry name" value="KH_TYPE_1"/>
    <property type="match status" value="2"/>
</dbReference>
<dbReference type="GO" id="GO:0048513">
    <property type="term" value="P:animal organ development"/>
    <property type="evidence" value="ECO:0007669"/>
    <property type="project" value="TreeGrafter"/>
</dbReference>
<dbReference type="SUPFAM" id="SSF54791">
    <property type="entry name" value="Eukaryotic type KH-domain (KH-domain type I)"/>
    <property type="match status" value="2"/>
</dbReference>
<dbReference type="InterPro" id="IPR041560">
    <property type="entry name" value="Tudor_FRM1"/>
</dbReference>
<dbReference type="EMBL" id="CARXXK010000003">
    <property type="protein sequence ID" value="CAI6361735.1"/>
    <property type="molecule type" value="Genomic_DNA"/>
</dbReference>
<feature type="domain" description="K Homology" evidence="3">
    <location>
        <begin position="291"/>
        <end position="363"/>
    </location>
</feature>
<feature type="domain" description="K Homology" evidence="3">
    <location>
        <begin position="222"/>
        <end position="289"/>
    </location>
</feature>
<dbReference type="GO" id="GO:0003730">
    <property type="term" value="F:mRNA 3'-UTR binding"/>
    <property type="evidence" value="ECO:0007669"/>
    <property type="project" value="TreeGrafter"/>
</dbReference>